<dbReference type="InterPro" id="IPR008971">
    <property type="entry name" value="HSP40/DnaJ_pept-bd"/>
</dbReference>
<protein>
    <submittedName>
        <fullName evidence="3">Type I HSP40 co-chaperone</fullName>
    </submittedName>
</protein>
<keyword evidence="1" id="KW-0143">Chaperone</keyword>
<dbReference type="PANTHER" id="PTHR24078">
    <property type="entry name" value="DNAJ HOMOLOG SUBFAMILY C MEMBER"/>
    <property type="match status" value="1"/>
</dbReference>
<reference evidence="3" key="1">
    <citation type="submission" date="2022-07" db="EMBL/GenBank/DDBJ databases">
        <title>Phylogenomic reconstructions and comparative analyses of Kickxellomycotina fungi.</title>
        <authorList>
            <person name="Reynolds N.K."/>
            <person name="Stajich J.E."/>
            <person name="Barry K."/>
            <person name="Grigoriev I.V."/>
            <person name="Crous P."/>
            <person name="Smith M.E."/>
        </authorList>
    </citation>
    <scope>NUCLEOTIDE SEQUENCE</scope>
    <source>
        <strain evidence="3">NBRC 105413</strain>
    </source>
</reference>
<dbReference type="InterPro" id="IPR051339">
    <property type="entry name" value="DnaJ_subfamily_B"/>
</dbReference>
<comment type="caution">
    <text evidence="3">The sequence shown here is derived from an EMBL/GenBank/DDBJ whole genome shotgun (WGS) entry which is preliminary data.</text>
</comment>
<dbReference type="InterPro" id="IPR002939">
    <property type="entry name" value="DnaJ_C"/>
</dbReference>
<dbReference type="PANTHER" id="PTHR24078:SF553">
    <property type="entry name" value="DNAJ HOMOLOG SUBFAMILY B MEMBER 5"/>
    <property type="match status" value="1"/>
</dbReference>
<dbReference type="Proteomes" id="UP001145021">
    <property type="component" value="Unassembled WGS sequence"/>
</dbReference>
<accession>A0A9W7XSC4</accession>
<dbReference type="Gene3D" id="2.60.260.20">
    <property type="entry name" value="Urease metallochaperone UreE, N-terminal domain"/>
    <property type="match status" value="2"/>
</dbReference>
<evidence type="ECO:0000259" key="2">
    <source>
        <dbReference type="Pfam" id="PF01556"/>
    </source>
</evidence>
<proteinExistence type="predicted"/>
<dbReference type="GO" id="GO:0005829">
    <property type="term" value="C:cytosol"/>
    <property type="evidence" value="ECO:0007669"/>
    <property type="project" value="TreeGrafter"/>
</dbReference>
<gene>
    <name evidence="3" type="primary">YDJ1_1</name>
    <name evidence="3" type="ORF">LPJ64_000202</name>
</gene>
<keyword evidence="4" id="KW-1185">Reference proteome</keyword>
<evidence type="ECO:0000256" key="1">
    <source>
        <dbReference type="ARBA" id="ARBA00023186"/>
    </source>
</evidence>
<name>A0A9W7XSC4_9FUNG</name>
<dbReference type="CDD" id="cd10747">
    <property type="entry name" value="DnaJ_C"/>
    <property type="match status" value="1"/>
</dbReference>
<dbReference type="AlphaFoldDB" id="A0A9W7XSC4"/>
<feature type="domain" description="Chaperone DnaJ C-terminal" evidence="2">
    <location>
        <begin position="56"/>
        <end position="200"/>
    </location>
</feature>
<evidence type="ECO:0000313" key="4">
    <source>
        <dbReference type="Proteomes" id="UP001145021"/>
    </source>
</evidence>
<dbReference type="GO" id="GO:0006457">
    <property type="term" value="P:protein folding"/>
    <property type="evidence" value="ECO:0007669"/>
    <property type="project" value="InterPro"/>
</dbReference>
<dbReference type="GO" id="GO:0051082">
    <property type="term" value="F:unfolded protein binding"/>
    <property type="evidence" value="ECO:0007669"/>
    <property type="project" value="InterPro"/>
</dbReference>
<sequence length="206" mass="23184">MADSSTIQTIFHMPATNSESDNDDNGSSGDGDVYESGAFVYPKPSWVVQKNDIVYVMDISLRNTYSGKKSTVTTKEISVEVDIKKGVSDGQRVTYKGKGKKPWNGLPGDLIVIINRIEYPFYQHKKLDIYCSIEIDHRAAIEGSELCIRHPSGKILCVRLDPGEIYRESGMQKVLKSIGLESKDKKRMGDMYLKFRIYFPFANVAI</sequence>
<dbReference type="Pfam" id="PF01556">
    <property type="entry name" value="DnaJ_C"/>
    <property type="match status" value="1"/>
</dbReference>
<dbReference type="SUPFAM" id="SSF49493">
    <property type="entry name" value="HSP40/DnaJ peptide-binding domain"/>
    <property type="match status" value="2"/>
</dbReference>
<organism evidence="3 4">
    <name type="scientific">Coemansia asiatica</name>
    <dbReference type="NCBI Taxonomy" id="1052880"/>
    <lineage>
        <taxon>Eukaryota</taxon>
        <taxon>Fungi</taxon>
        <taxon>Fungi incertae sedis</taxon>
        <taxon>Zoopagomycota</taxon>
        <taxon>Kickxellomycotina</taxon>
        <taxon>Kickxellomycetes</taxon>
        <taxon>Kickxellales</taxon>
        <taxon>Kickxellaceae</taxon>
        <taxon>Coemansia</taxon>
    </lineage>
</organism>
<dbReference type="EMBL" id="JANBOH010000004">
    <property type="protein sequence ID" value="KAJ1648505.1"/>
    <property type="molecule type" value="Genomic_DNA"/>
</dbReference>
<evidence type="ECO:0000313" key="3">
    <source>
        <dbReference type="EMBL" id="KAJ1648505.1"/>
    </source>
</evidence>
<dbReference type="GO" id="GO:0051087">
    <property type="term" value="F:protein-folding chaperone binding"/>
    <property type="evidence" value="ECO:0007669"/>
    <property type="project" value="TreeGrafter"/>
</dbReference>